<dbReference type="SUPFAM" id="SSF51206">
    <property type="entry name" value="cAMP-binding domain-like"/>
    <property type="match status" value="1"/>
</dbReference>
<dbReference type="InterPro" id="IPR000595">
    <property type="entry name" value="cNMP-bd_dom"/>
</dbReference>
<dbReference type="InterPro" id="IPR018490">
    <property type="entry name" value="cNMP-bd_dom_sf"/>
</dbReference>
<dbReference type="PANTHER" id="PTHR24567">
    <property type="entry name" value="CRP FAMILY TRANSCRIPTIONAL REGULATORY PROTEIN"/>
    <property type="match status" value="1"/>
</dbReference>
<evidence type="ECO:0000256" key="3">
    <source>
        <dbReference type="ARBA" id="ARBA00023163"/>
    </source>
</evidence>
<name>A0A6J4KKF4_9CYAN</name>
<dbReference type="PANTHER" id="PTHR24567:SF74">
    <property type="entry name" value="HTH-TYPE TRANSCRIPTIONAL REGULATOR ARCR"/>
    <property type="match status" value="1"/>
</dbReference>
<evidence type="ECO:0000256" key="2">
    <source>
        <dbReference type="ARBA" id="ARBA00023125"/>
    </source>
</evidence>
<dbReference type="SMART" id="SM00100">
    <property type="entry name" value="cNMP"/>
    <property type="match status" value="1"/>
</dbReference>
<dbReference type="GO" id="GO:0003677">
    <property type="term" value="F:DNA binding"/>
    <property type="evidence" value="ECO:0007669"/>
    <property type="project" value="UniProtKB-KW"/>
</dbReference>
<dbReference type="InterPro" id="IPR036388">
    <property type="entry name" value="WH-like_DNA-bd_sf"/>
</dbReference>
<dbReference type="InterPro" id="IPR050397">
    <property type="entry name" value="Env_Response_Regulators"/>
</dbReference>
<protein>
    <submittedName>
        <fullName evidence="5">cAMP-binding proteins - catabolite gene activator and regulatory subunit of cAMP-dependent protein kinases</fullName>
    </submittedName>
</protein>
<feature type="domain" description="Cyclic nucleotide-binding" evidence="4">
    <location>
        <begin position="20"/>
        <end position="149"/>
    </location>
</feature>
<dbReference type="GO" id="GO:0003700">
    <property type="term" value="F:DNA-binding transcription factor activity"/>
    <property type="evidence" value="ECO:0007669"/>
    <property type="project" value="TreeGrafter"/>
</dbReference>
<proteinExistence type="predicted"/>
<evidence type="ECO:0000313" key="5">
    <source>
        <dbReference type="EMBL" id="CAA9306916.1"/>
    </source>
</evidence>
<dbReference type="InterPro" id="IPR012318">
    <property type="entry name" value="HTH_CRP"/>
</dbReference>
<evidence type="ECO:0000256" key="1">
    <source>
        <dbReference type="ARBA" id="ARBA00023015"/>
    </source>
</evidence>
<dbReference type="Gene3D" id="2.60.120.10">
    <property type="entry name" value="Jelly Rolls"/>
    <property type="match status" value="1"/>
</dbReference>
<dbReference type="AlphaFoldDB" id="A0A6J4KKF4"/>
<dbReference type="EMBL" id="CADCTM010000929">
    <property type="protein sequence ID" value="CAA9306916.1"/>
    <property type="molecule type" value="Genomic_DNA"/>
</dbReference>
<organism evidence="5">
    <name type="scientific">uncultured Coleofasciculus sp</name>
    <dbReference type="NCBI Taxonomy" id="1267456"/>
    <lineage>
        <taxon>Bacteria</taxon>
        <taxon>Bacillati</taxon>
        <taxon>Cyanobacteriota</taxon>
        <taxon>Cyanophyceae</taxon>
        <taxon>Coleofasciculales</taxon>
        <taxon>Coleofasciculaceae</taxon>
        <taxon>Coleofasciculus</taxon>
        <taxon>environmental samples</taxon>
    </lineage>
</organism>
<dbReference type="Pfam" id="PF13545">
    <property type="entry name" value="HTH_Crp_2"/>
    <property type="match status" value="1"/>
</dbReference>
<dbReference type="Gene3D" id="1.10.10.10">
    <property type="entry name" value="Winged helix-like DNA-binding domain superfamily/Winged helix DNA-binding domain"/>
    <property type="match status" value="1"/>
</dbReference>
<dbReference type="InterPro" id="IPR014710">
    <property type="entry name" value="RmlC-like_jellyroll"/>
</dbReference>
<dbReference type="InterPro" id="IPR036390">
    <property type="entry name" value="WH_DNA-bd_sf"/>
</dbReference>
<accession>A0A6J4KKF4</accession>
<gene>
    <name evidence="5" type="ORF">AVDCRST_MAG92-5513</name>
</gene>
<reference evidence="5" key="1">
    <citation type="submission" date="2020-02" db="EMBL/GenBank/DDBJ databases">
        <authorList>
            <person name="Meier V. D."/>
        </authorList>
    </citation>
    <scope>NUCLEOTIDE SEQUENCE</scope>
    <source>
        <strain evidence="5">AVDCRST_MAG92</strain>
    </source>
</reference>
<keyword evidence="3" id="KW-0804">Transcription</keyword>
<evidence type="ECO:0000259" key="4">
    <source>
        <dbReference type="SMART" id="SM00100"/>
    </source>
</evidence>
<keyword evidence="1" id="KW-0805">Transcription regulation</keyword>
<sequence length="250" mass="28361">MEGYLGNISEKYYMTIENQLLASLSRETYEKLAPYLKRVSLKQGERLQEPYEIIHALYFPIDCLISITITMSDGSTAETGVVGNREVLGINAVMGVSETLQMEYVVQIAGSAMKIEAQVLRDEFERNQELRNVLLRYTQAMIAQISQTAACNGLHVLEQRLACWLLKVQERIDSDELKLTQEFLSHMLGVRRAGVTQAAQKLQESGLISYRRGYVQILDQPGLETASCECFKMLREQYDRLLGTKPRALP</sequence>
<keyword evidence="2" id="KW-0238">DNA-binding</keyword>
<dbReference type="SUPFAM" id="SSF46785">
    <property type="entry name" value="Winged helix' DNA-binding domain"/>
    <property type="match status" value="1"/>
</dbReference>
<dbReference type="GO" id="GO:0005829">
    <property type="term" value="C:cytosol"/>
    <property type="evidence" value="ECO:0007669"/>
    <property type="project" value="TreeGrafter"/>
</dbReference>